<dbReference type="Proteomes" id="UP001499843">
    <property type="component" value="Unassembled WGS sequence"/>
</dbReference>
<reference evidence="2 3" key="1">
    <citation type="journal article" date="2019" name="Int. J. Syst. Evol. Microbiol.">
        <title>The Global Catalogue of Microorganisms (GCM) 10K type strain sequencing project: providing services to taxonomists for standard genome sequencing and annotation.</title>
        <authorList>
            <consortium name="The Broad Institute Genomics Platform"/>
            <consortium name="The Broad Institute Genome Sequencing Center for Infectious Disease"/>
            <person name="Wu L."/>
            <person name="Ma J."/>
        </authorList>
    </citation>
    <scope>NUCLEOTIDE SEQUENCE [LARGE SCALE GENOMIC DNA]</scope>
    <source>
        <strain evidence="2 3">JCM 16114</strain>
    </source>
</reference>
<protein>
    <submittedName>
        <fullName evidence="2">Uncharacterized protein</fullName>
    </submittedName>
</protein>
<dbReference type="EMBL" id="BAAAQX010000032">
    <property type="protein sequence ID" value="GAA2213309.1"/>
    <property type="molecule type" value="Genomic_DNA"/>
</dbReference>
<organism evidence="2 3">
    <name type="scientific">Nonomuraea monospora</name>
    <dbReference type="NCBI Taxonomy" id="568818"/>
    <lineage>
        <taxon>Bacteria</taxon>
        <taxon>Bacillati</taxon>
        <taxon>Actinomycetota</taxon>
        <taxon>Actinomycetes</taxon>
        <taxon>Streptosporangiales</taxon>
        <taxon>Streptosporangiaceae</taxon>
        <taxon>Nonomuraea</taxon>
    </lineage>
</organism>
<name>A0ABN3CV31_9ACTN</name>
<keyword evidence="3" id="KW-1185">Reference proteome</keyword>
<evidence type="ECO:0000313" key="3">
    <source>
        <dbReference type="Proteomes" id="UP001499843"/>
    </source>
</evidence>
<gene>
    <name evidence="2" type="ORF">GCM10009850_087710</name>
</gene>
<comment type="caution">
    <text evidence="2">The sequence shown here is derived from an EMBL/GenBank/DDBJ whole genome shotgun (WGS) entry which is preliminary data.</text>
</comment>
<proteinExistence type="predicted"/>
<evidence type="ECO:0000256" key="1">
    <source>
        <dbReference type="SAM" id="MobiDB-lite"/>
    </source>
</evidence>
<evidence type="ECO:0000313" key="2">
    <source>
        <dbReference type="EMBL" id="GAA2213309.1"/>
    </source>
</evidence>
<sequence>MRQGTDRVSAFGQEGWARQALAGLREDWPDWAFLVVGGRWLALRGKQVVIGAVGPEELRRALPPMALRCLPAGSGSAGSGLGERSAVEPGPPVSAVPGLLEVESCESWARPGTSPLPSAAAVSRVRTVGGGAGAGLSGPLVAVPSLAGVVAAERSGTGTWAVAATAVADPVRVAWWPWGRGGGRSRTGARARADGRRAGAGGTLGGRPRHRRVRSKPAAMAAVGAA</sequence>
<feature type="region of interest" description="Disordered" evidence="1">
    <location>
        <begin position="181"/>
        <end position="226"/>
    </location>
</feature>
<accession>A0ABN3CV31</accession>